<comment type="similarity">
    <text evidence="14 16">Belongs to the type III pantothenate kinase family.</text>
</comment>
<dbReference type="EC" id="2.7.1.33" evidence="6 16"/>
<comment type="cofactor">
    <cofactor evidence="16">
        <name>NH4(+)</name>
        <dbReference type="ChEBI" id="CHEBI:28938"/>
    </cofactor>
    <cofactor evidence="16">
        <name>K(+)</name>
        <dbReference type="ChEBI" id="CHEBI:29103"/>
    </cofactor>
    <text evidence="16">A monovalent cation. Ammonium or potassium.</text>
</comment>
<dbReference type="NCBIfam" id="TIGR00671">
    <property type="entry name" value="baf"/>
    <property type="match status" value="1"/>
</dbReference>
<evidence type="ECO:0000256" key="5">
    <source>
        <dbReference type="ARBA" id="ARBA00011738"/>
    </source>
</evidence>
<keyword evidence="7 16" id="KW-0963">Cytoplasm</keyword>
<dbReference type="InterPro" id="IPR004619">
    <property type="entry name" value="Type_III_PanK"/>
</dbReference>
<dbReference type="InterPro" id="IPR043129">
    <property type="entry name" value="ATPase_NBD"/>
</dbReference>
<dbReference type="EMBL" id="AP025184">
    <property type="protein sequence ID" value="BDB54512.1"/>
    <property type="molecule type" value="Genomic_DNA"/>
</dbReference>
<feature type="binding site" evidence="16">
    <location>
        <position position="164"/>
    </location>
    <ligand>
        <name>K(+)</name>
        <dbReference type="ChEBI" id="CHEBI:29103"/>
    </ligand>
</feature>
<keyword evidence="10 16" id="KW-0418">Kinase</keyword>
<keyword evidence="13 16" id="KW-0173">Coenzyme A biosynthesis</keyword>
<evidence type="ECO:0000256" key="11">
    <source>
        <dbReference type="ARBA" id="ARBA00022840"/>
    </source>
</evidence>
<name>A0ABN6KYL5_9FLAO</name>
<keyword evidence="12 16" id="KW-0630">Potassium</keyword>
<evidence type="ECO:0000256" key="14">
    <source>
        <dbReference type="ARBA" id="ARBA00038036"/>
    </source>
</evidence>
<evidence type="ECO:0000313" key="17">
    <source>
        <dbReference type="EMBL" id="BDB54512.1"/>
    </source>
</evidence>
<accession>A0ABN6KYL5</accession>
<keyword evidence="18" id="KW-1185">Reference proteome</keyword>
<dbReference type="Gene3D" id="3.30.420.40">
    <property type="match status" value="2"/>
</dbReference>
<feature type="binding site" evidence="16">
    <location>
        <begin position="141"/>
        <end position="144"/>
    </location>
    <ligand>
        <name>substrate</name>
    </ligand>
</feature>
<keyword evidence="8 16" id="KW-0808">Transferase</keyword>
<feature type="binding site" evidence="16">
    <location>
        <begin position="53"/>
        <end position="60"/>
    </location>
    <ligand>
        <name>ATP</name>
        <dbReference type="ChEBI" id="CHEBI:30616"/>
    </ligand>
</feature>
<dbReference type="Pfam" id="PF03309">
    <property type="entry name" value="Pan_kinase"/>
    <property type="match status" value="1"/>
</dbReference>
<feature type="binding site" evidence="16">
    <location>
        <position position="167"/>
    </location>
    <ligand>
        <name>ATP</name>
        <dbReference type="ChEBI" id="CHEBI:30616"/>
    </ligand>
</feature>
<evidence type="ECO:0000256" key="3">
    <source>
        <dbReference type="ARBA" id="ARBA00004496"/>
    </source>
</evidence>
<feature type="binding site" evidence="16">
    <location>
        <position position="219"/>
    </location>
    <ligand>
        <name>substrate</name>
    </ligand>
</feature>
<evidence type="ECO:0000256" key="7">
    <source>
        <dbReference type="ARBA" id="ARBA00022490"/>
    </source>
</evidence>
<sequence>MDFQSIALPSELRYLANAGANIESFLIYPKQILKKINSYLRGVKLNNMILTIDVGNTRIKGAVFENDTLIEQFHTEPRAMQNAIESILLKYPNASDLVVANVGNFDKNDFLAFSNRIAIHFVSHSDTFPFLNAYATPNTLGIDRMVLAAGATLRYPNQNRLIIDAGTCVTYDFISQDDVYLGGAISPGLRLRYQSLHNFTASLPLLDSECPDYFIGNSTANSIHSGVVNGLAHEIDGFIEEYQSRYPNFIIILTGGDAEFLAKRLKNTIFANSNFLLESLNQTFQYKIKND</sequence>
<dbReference type="HAMAP" id="MF_01274">
    <property type="entry name" value="Pantothen_kinase_3"/>
    <property type="match status" value="1"/>
</dbReference>
<feature type="active site" description="Proton acceptor" evidence="16">
    <location>
        <position position="143"/>
    </location>
</feature>
<gene>
    <name evidence="16 17" type="primary">coaX</name>
    <name evidence="17" type="ORF">GENT5_08170</name>
</gene>
<dbReference type="CDD" id="cd24015">
    <property type="entry name" value="ASKHA_NBD_PanK-III"/>
    <property type="match status" value="1"/>
</dbReference>
<evidence type="ECO:0000256" key="9">
    <source>
        <dbReference type="ARBA" id="ARBA00022741"/>
    </source>
</evidence>
<reference evidence="17 18" key="1">
    <citation type="journal article" date="2022" name="Int. J. Syst. Evol. Microbiol.">
        <title>Flavobacterium ammonificans sp. nov. and Flavobacterium ammoniigenes sp. nov., ammonifying bacteria isolated from surface river water.</title>
        <authorList>
            <person name="Watanabe K."/>
            <person name="Kitamura T."/>
            <person name="Ogata Y."/>
            <person name="Shindo C."/>
            <person name="Suda W."/>
        </authorList>
    </citation>
    <scope>NUCLEOTIDE SEQUENCE [LARGE SCALE GENOMIC DNA]</scope>
    <source>
        <strain evidence="17 18">GENT5</strain>
    </source>
</reference>
<keyword evidence="16" id="KW-0479">Metal-binding</keyword>
<comment type="subcellular location">
    <subcellularLocation>
        <location evidence="3 16">Cytoplasm</location>
    </subcellularLocation>
</comment>
<keyword evidence="9 16" id="KW-0547">Nucleotide-binding</keyword>
<dbReference type="Proteomes" id="UP001319867">
    <property type="component" value="Chromosome"/>
</dbReference>
<organism evidence="17 18">
    <name type="scientific">Flavobacterium ammoniigenes</name>
    <dbReference type="NCBI Taxonomy" id="1751095"/>
    <lineage>
        <taxon>Bacteria</taxon>
        <taxon>Pseudomonadati</taxon>
        <taxon>Bacteroidota</taxon>
        <taxon>Flavobacteriia</taxon>
        <taxon>Flavobacteriales</taxon>
        <taxon>Flavobacteriaceae</taxon>
        <taxon>Flavobacterium</taxon>
    </lineage>
</organism>
<comment type="catalytic activity">
    <reaction evidence="1 16">
        <text>(R)-pantothenate + ATP = (R)-4'-phosphopantothenate + ADP + H(+)</text>
        <dbReference type="Rhea" id="RHEA:16373"/>
        <dbReference type="ChEBI" id="CHEBI:10986"/>
        <dbReference type="ChEBI" id="CHEBI:15378"/>
        <dbReference type="ChEBI" id="CHEBI:29032"/>
        <dbReference type="ChEBI" id="CHEBI:30616"/>
        <dbReference type="ChEBI" id="CHEBI:456216"/>
        <dbReference type="EC" id="2.7.1.33"/>
    </reaction>
</comment>
<evidence type="ECO:0000256" key="15">
    <source>
        <dbReference type="ARBA" id="ARBA00040883"/>
    </source>
</evidence>
<evidence type="ECO:0000256" key="4">
    <source>
        <dbReference type="ARBA" id="ARBA00005225"/>
    </source>
</evidence>
<evidence type="ECO:0000256" key="6">
    <source>
        <dbReference type="ARBA" id="ARBA00012102"/>
    </source>
</evidence>
<comment type="pathway">
    <text evidence="4 16">Cofactor biosynthesis; coenzyme A biosynthesis; CoA from (R)-pantothenate: step 1/5.</text>
</comment>
<evidence type="ECO:0000313" key="18">
    <source>
        <dbReference type="Proteomes" id="UP001319867"/>
    </source>
</evidence>
<proteinExistence type="inferred from homology"/>
<evidence type="ECO:0000256" key="10">
    <source>
        <dbReference type="ARBA" id="ARBA00022777"/>
    </source>
</evidence>
<evidence type="ECO:0000256" key="13">
    <source>
        <dbReference type="ARBA" id="ARBA00022993"/>
    </source>
</evidence>
<comment type="cofactor">
    <cofactor evidence="2">
        <name>K(+)</name>
        <dbReference type="ChEBI" id="CHEBI:29103"/>
    </cofactor>
</comment>
<dbReference type="PANTHER" id="PTHR34265:SF1">
    <property type="entry name" value="TYPE III PANTOTHENATE KINASE"/>
    <property type="match status" value="1"/>
</dbReference>
<dbReference type="PANTHER" id="PTHR34265">
    <property type="entry name" value="TYPE III PANTOTHENATE KINASE"/>
    <property type="match status" value="1"/>
</dbReference>
<keyword evidence="11 16" id="KW-0067">ATP-binding</keyword>
<evidence type="ECO:0000256" key="12">
    <source>
        <dbReference type="ARBA" id="ARBA00022958"/>
    </source>
</evidence>
<evidence type="ECO:0000256" key="16">
    <source>
        <dbReference type="HAMAP-Rule" id="MF_01274"/>
    </source>
</evidence>
<evidence type="ECO:0000256" key="8">
    <source>
        <dbReference type="ARBA" id="ARBA00022679"/>
    </source>
</evidence>
<dbReference type="GO" id="GO:0016301">
    <property type="term" value="F:kinase activity"/>
    <property type="evidence" value="ECO:0007669"/>
    <property type="project" value="UniProtKB-KW"/>
</dbReference>
<feature type="binding site" evidence="16">
    <location>
        <position position="134"/>
    </location>
    <ligand>
        <name>substrate</name>
    </ligand>
</feature>
<evidence type="ECO:0000256" key="2">
    <source>
        <dbReference type="ARBA" id="ARBA00001958"/>
    </source>
</evidence>
<comment type="subunit">
    <text evidence="5 16">Homodimer.</text>
</comment>
<dbReference type="SUPFAM" id="SSF53067">
    <property type="entry name" value="Actin-like ATPase domain"/>
    <property type="match status" value="2"/>
</dbReference>
<protein>
    <recommendedName>
        <fullName evidence="15 16">Type III pantothenate kinase</fullName>
        <ecNumber evidence="6 16">2.7.1.33</ecNumber>
    </recommendedName>
    <alternativeName>
        <fullName evidence="16">PanK-III</fullName>
    </alternativeName>
    <alternativeName>
        <fullName evidence="16">Pantothenic acid kinase</fullName>
    </alternativeName>
</protein>
<comment type="function">
    <text evidence="16">Catalyzes the phosphorylation of pantothenate (Pan), the first step in CoA biosynthesis.</text>
</comment>
<evidence type="ECO:0000256" key="1">
    <source>
        <dbReference type="ARBA" id="ARBA00001206"/>
    </source>
</evidence>
<reference evidence="17 18" key="2">
    <citation type="journal article" date="2022" name="Microorganisms">
        <title>Complete Genome Sequences of Two Flavobacterium ammonificans Strains and a Flavobacterium ammoniigenes Strain of Ammonifying Bacterioplankton Isolated from Surface River Water.</title>
        <authorList>
            <person name="Suda W."/>
            <person name="Ogata Y."/>
            <person name="Shindo C."/>
            <person name="Watanabe K."/>
        </authorList>
    </citation>
    <scope>NUCLEOTIDE SEQUENCE [LARGE SCALE GENOMIC DNA]</scope>
    <source>
        <strain evidence="17 18">GENT5</strain>
    </source>
</reference>
<dbReference type="NCBIfam" id="NF009853">
    <property type="entry name" value="PRK13320.1-5"/>
    <property type="match status" value="1"/>
</dbReference>